<dbReference type="Proteomes" id="UP000218810">
    <property type="component" value="Unassembled WGS sequence"/>
</dbReference>
<feature type="domain" description="Photolyase/cryptochrome alpha/beta" evidence="6">
    <location>
        <begin position="2"/>
        <end position="125"/>
    </location>
</feature>
<keyword evidence="1 3" id="KW-0285">Flavoprotein</keyword>
<dbReference type="PANTHER" id="PTHR11455">
    <property type="entry name" value="CRYPTOCHROME"/>
    <property type="match status" value="1"/>
</dbReference>
<evidence type="ECO:0000256" key="2">
    <source>
        <dbReference type="ARBA" id="ARBA00022827"/>
    </source>
</evidence>
<evidence type="ECO:0000256" key="3">
    <source>
        <dbReference type="PIRSR" id="PIRSR602081-1"/>
    </source>
</evidence>
<dbReference type="PRINTS" id="PR00147">
    <property type="entry name" value="DNAPHOTLYASE"/>
</dbReference>
<dbReference type="InterPro" id="IPR005101">
    <property type="entry name" value="Cryptochr/Photolyase_FAD-bd"/>
</dbReference>
<dbReference type="InterPro" id="IPR002081">
    <property type="entry name" value="Cryptochrome/DNA_photolyase_1"/>
</dbReference>
<dbReference type="Gene3D" id="3.40.50.620">
    <property type="entry name" value="HUPs"/>
    <property type="match status" value="1"/>
</dbReference>
<feature type="binding site" evidence="3">
    <location>
        <position position="211"/>
    </location>
    <ligand>
        <name>FAD</name>
        <dbReference type="ChEBI" id="CHEBI:57692"/>
    </ligand>
</feature>
<feature type="compositionally biased region" description="Basic and acidic residues" evidence="5">
    <location>
        <begin position="173"/>
        <end position="186"/>
    </location>
</feature>
<feature type="binding site" evidence="3">
    <location>
        <begin position="261"/>
        <end position="268"/>
    </location>
    <ligand>
        <name>FAD</name>
        <dbReference type="ChEBI" id="CHEBI:57692"/>
    </ligand>
</feature>
<sequence>MTISILWFRRDLRLSDHPALLAAVDSADEVLPVFVRDPALHDRGAVRTGRLEASLAALSADTGGALVLRTGDPAEVIAELAESVNADQVHVSRESTPYGRRRDDRVREHLAREGRELVETGSPYAVGPGRVLNKTGEPYRVFTPFSKAWRDHGWPEPGARPDDIAWAADPDPDESHDPDPGSRDAGDGAEAGEQAALERWREFLRDDLISYGDQRDRPDLDTTSRLSVHLKYGEIHPRTILAELADDSAADTEGARRFVTELAWREFYADVLWHWPRSAWRDLRDTLSGMEYDEGPETAVLVEAWQQGVTGYPFVDAGMRQLRAEGWMHNRVRMVTASFLVKDLHVWWPSGARYFLDHLRDGDLASNNHGWQWVAGTGTDASPYFRVFNPVTQGVKFDPDGDYVRRWIPELAHLAGAAAHEPWRSADGYDHGYPERIVDHAEERRETLRRYDRAKGDDD</sequence>
<comment type="caution">
    <text evidence="7">The sequence shown here is derived from an EMBL/GenBank/DDBJ whole genome shotgun (WGS) entry which is preliminary data.</text>
</comment>
<comment type="cofactor">
    <cofactor evidence="3">
        <name>FAD</name>
        <dbReference type="ChEBI" id="CHEBI:57692"/>
    </cofactor>
    <text evidence="3">Binds 1 FAD per subunit.</text>
</comment>
<dbReference type="PROSITE" id="PS51645">
    <property type="entry name" value="PHR_CRY_ALPHA_BETA"/>
    <property type="match status" value="1"/>
</dbReference>
<evidence type="ECO:0000259" key="6">
    <source>
        <dbReference type="PROSITE" id="PS51645"/>
    </source>
</evidence>
<evidence type="ECO:0000256" key="5">
    <source>
        <dbReference type="SAM" id="MobiDB-lite"/>
    </source>
</evidence>
<dbReference type="Gene3D" id="1.25.40.80">
    <property type="match status" value="1"/>
</dbReference>
<gene>
    <name evidence="7" type="ORF">CEY15_16565</name>
</gene>
<name>A0A2A2WLF5_9ACTN</name>
<dbReference type="Pfam" id="PF03441">
    <property type="entry name" value="FAD_binding_7"/>
    <property type="match status" value="1"/>
</dbReference>
<dbReference type="AlphaFoldDB" id="A0A2A2WLF5"/>
<evidence type="ECO:0000256" key="1">
    <source>
        <dbReference type="ARBA" id="ARBA00022630"/>
    </source>
</evidence>
<keyword evidence="8" id="KW-1185">Reference proteome</keyword>
<dbReference type="OrthoDB" id="9772484at2"/>
<dbReference type="InterPro" id="IPR014729">
    <property type="entry name" value="Rossmann-like_a/b/a_fold"/>
</dbReference>
<dbReference type="InterPro" id="IPR006050">
    <property type="entry name" value="DNA_photolyase_N"/>
</dbReference>
<dbReference type="InterPro" id="IPR036155">
    <property type="entry name" value="Crypto/Photolyase_N_sf"/>
</dbReference>
<comment type="similarity">
    <text evidence="4">Belongs to the DNA photolyase family.</text>
</comment>
<feature type="compositionally biased region" description="Basic and acidic residues" evidence="5">
    <location>
        <begin position="150"/>
        <end position="163"/>
    </location>
</feature>
<evidence type="ECO:0000313" key="8">
    <source>
        <dbReference type="Proteomes" id="UP000218810"/>
    </source>
</evidence>
<dbReference type="SUPFAM" id="SSF52425">
    <property type="entry name" value="Cryptochrome/photolyase, N-terminal domain"/>
    <property type="match status" value="1"/>
</dbReference>
<evidence type="ECO:0000256" key="4">
    <source>
        <dbReference type="RuleBase" id="RU004182"/>
    </source>
</evidence>
<dbReference type="GO" id="GO:0003677">
    <property type="term" value="F:DNA binding"/>
    <property type="evidence" value="ECO:0007669"/>
    <property type="project" value="TreeGrafter"/>
</dbReference>
<dbReference type="PANTHER" id="PTHR11455:SF9">
    <property type="entry name" value="CRYPTOCHROME CIRCADIAN CLOCK 5 ISOFORM X1"/>
    <property type="match status" value="1"/>
</dbReference>
<dbReference type="GO" id="GO:0003904">
    <property type="term" value="F:deoxyribodipyrimidine photo-lyase activity"/>
    <property type="evidence" value="ECO:0007669"/>
    <property type="project" value="TreeGrafter"/>
</dbReference>
<feature type="binding site" evidence="3">
    <location>
        <begin position="361"/>
        <end position="363"/>
    </location>
    <ligand>
        <name>FAD</name>
        <dbReference type="ChEBI" id="CHEBI:57692"/>
    </ligand>
</feature>
<keyword evidence="2 3" id="KW-0274">FAD</keyword>
<keyword evidence="4" id="KW-0157">Chromophore</keyword>
<reference evidence="8" key="1">
    <citation type="submission" date="2017-09" db="EMBL/GenBank/DDBJ databases">
        <authorList>
            <person name="Zhang Y."/>
            <person name="Huang X."/>
            <person name="Liu J."/>
            <person name="Lu L."/>
            <person name="Peng K."/>
        </authorList>
    </citation>
    <scope>NUCLEOTIDE SEQUENCE [LARGE SCALE GENOMIC DNA]</scope>
    <source>
        <strain evidence="8">S-XJ-1</strain>
    </source>
</reference>
<dbReference type="Pfam" id="PF00875">
    <property type="entry name" value="DNA_photolyase"/>
    <property type="match status" value="1"/>
</dbReference>
<feature type="region of interest" description="Disordered" evidence="5">
    <location>
        <begin position="150"/>
        <end position="192"/>
    </location>
</feature>
<accession>A0A2A2WLF5</accession>
<dbReference type="EMBL" id="NTGA01000038">
    <property type="protein sequence ID" value="PAY21873.1"/>
    <property type="molecule type" value="Genomic_DNA"/>
</dbReference>
<dbReference type="Gene3D" id="1.10.579.10">
    <property type="entry name" value="DNA Cyclobutane Dipyrimidine Photolyase, subunit A, domain 3"/>
    <property type="match status" value="1"/>
</dbReference>
<feature type="binding site" evidence="3">
    <location>
        <position position="258"/>
    </location>
    <ligand>
        <name>FAD</name>
        <dbReference type="ChEBI" id="CHEBI:57692"/>
    </ligand>
</feature>
<evidence type="ECO:0000313" key="7">
    <source>
        <dbReference type="EMBL" id="PAY21873.1"/>
    </source>
</evidence>
<dbReference type="SUPFAM" id="SSF48173">
    <property type="entry name" value="Cryptochrome/photolyase FAD-binding domain"/>
    <property type="match status" value="1"/>
</dbReference>
<organism evidence="7 8">
    <name type="scientific">Dietzia natronolimnaea</name>
    <dbReference type="NCBI Taxonomy" id="161920"/>
    <lineage>
        <taxon>Bacteria</taxon>
        <taxon>Bacillati</taxon>
        <taxon>Actinomycetota</taxon>
        <taxon>Actinomycetes</taxon>
        <taxon>Mycobacteriales</taxon>
        <taxon>Dietziaceae</taxon>
        <taxon>Dietzia</taxon>
    </lineage>
</organism>
<feature type="binding site" evidence="3">
    <location>
        <begin position="223"/>
        <end position="227"/>
    </location>
    <ligand>
        <name>FAD</name>
        <dbReference type="ChEBI" id="CHEBI:57692"/>
    </ligand>
</feature>
<dbReference type="InterPro" id="IPR036134">
    <property type="entry name" value="Crypto/Photolyase_FAD-like_sf"/>
</dbReference>
<protein>
    <submittedName>
        <fullName evidence="7">Deoxyribodipyrimidine photolyase</fullName>
    </submittedName>
</protein>
<dbReference type="GO" id="GO:0071949">
    <property type="term" value="F:FAD binding"/>
    <property type="evidence" value="ECO:0007669"/>
    <property type="project" value="TreeGrafter"/>
</dbReference>
<proteinExistence type="inferred from homology"/>
<keyword evidence="7" id="KW-0456">Lyase</keyword>
<dbReference type="GO" id="GO:0009416">
    <property type="term" value="P:response to light stimulus"/>
    <property type="evidence" value="ECO:0007669"/>
    <property type="project" value="TreeGrafter"/>
</dbReference>